<dbReference type="InterPro" id="IPR046347">
    <property type="entry name" value="bZIP_sf"/>
</dbReference>
<evidence type="ECO:0000313" key="3">
    <source>
        <dbReference type="EMBL" id="KAJ8967167.1"/>
    </source>
</evidence>
<protein>
    <recommendedName>
        <fullName evidence="2">BZIP domain-containing protein</fullName>
    </recommendedName>
</protein>
<feature type="compositionally biased region" description="Polar residues" evidence="1">
    <location>
        <begin position="143"/>
        <end position="163"/>
    </location>
</feature>
<dbReference type="Pfam" id="PF07716">
    <property type="entry name" value="bZIP_2"/>
    <property type="match status" value="1"/>
</dbReference>
<organism evidence="3 4">
    <name type="scientific">Rhamnusium bicolor</name>
    <dbReference type="NCBI Taxonomy" id="1586634"/>
    <lineage>
        <taxon>Eukaryota</taxon>
        <taxon>Metazoa</taxon>
        <taxon>Ecdysozoa</taxon>
        <taxon>Arthropoda</taxon>
        <taxon>Hexapoda</taxon>
        <taxon>Insecta</taxon>
        <taxon>Pterygota</taxon>
        <taxon>Neoptera</taxon>
        <taxon>Endopterygota</taxon>
        <taxon>Coleoptera</taxon>
        <taxon>Polyphaga</taxon>
        <taxon>Cucujiformia</taxon>
        <taxon>Chrysomeloidea</taxon>
        <taxon>Cerambycidae</taxon>
        <taxon>Lepturinae</taxon>
        <taxon>Rhagiini</taxon>
        <taxon>Rhamnusium</taxon>
    </lineage>
</organism>
<comment type="caution">
    <text evidence="3">The sequence shown here is derived from an EMBL/GenBank/DDBJ whole genome shotgun (WGS) entry which is preliminary data.</text>
</comment>
<feature type="compositionally biased region" description="Basic and acidic residues" evidence="1">
    <location>
        <begin position="173"/>
        <end position="188"/>
    </location>
</feature>
<dbReference type="CDD" id="cd14695">
    <property type="entry name" value="bZIP_HLF"/>
    <property type="match status" value="1"/>
</dbReference>
<dbReference type="GO" id="GO:0005634">
    <property type="term" value="C:nucleus"/>
    <property type="evidence" value="ECO:0007669"/>
    <property type="project" value="UniProtKB-ARBA"/>
</dbReference>
<reference evidence="3" key="1">
    <citation type="journal article" date="2023" name="Insect Mol. Biol.">
        <title>Genome sequencing provides insights into the evolution of gene families encoding plant cell wall-degrading enzymes in longhorned beetles.</title>
        <authorList>
            <person name="Shin N.R."/>
            <person name="Okamura Y."/>
            <person name="Kirsch R."/>
            <person name="Pauchet Y."/>
        </authorList>
    </citation>
    <scope>NUCLEOTIDE SEQUENCE</scope>
    <source>
        <strain evidence="3">RBIC_L_NR</strain>
    </source>
</reference>
<dbReference type="Proteomes" id="UP001162156">
    <property type="component" value="Unassembled WGS sequence"/>
</dbReference>
<name>A0AAV8ZPP9_9CUCU</name>
<evidence type="ECO:0000259" key="2">
    <source>
        <dbReference type="Pfam" id="PF07716"/>
    </source>
</evidence>
<dbReference type="AlphaFoldDB" id="A0AAV8ZPP9"/>
<feature type="region of interest" description="Disordered" evidence="1">
    <location>
        <begin position="143"/>
        <end position="188"/>
    </location>
</feature>
<evidence type="ECO:0000313" key="4">
    <source>
        <dbReference type="Proteomes" id="UP001162156"/>
    </source>
</evidence>
<gene>
    <name evidence="3" type="ORF">NQ314_003056</name>
</gene>
<feature type="domain" description="BZIP" evidence="2">
    <location>
        <begin position="163"/>
        <end position="197"/>
    </location>
</feature>
<dbReference type="SUPFAM" id="SSF57959">
    <property type="entry name" value="Leucine zipper domain"/>
    <property type="match status" value="1"/>
</dbReference>
<accession>A0AAV8ZPP9</accession>
<dbReference type="EMBL" id="JANEYF010000887">
    <property type="protein sequence ID" value="KAJ8967167.1"/>
    <property type="molecule type" value="Genomic_DNA"/>
</dbReference>
<keyword evidence="4" id="KW-1185">Reference proteome</keyword>
<evidence type="ECO:0000256" key="1">
    <source>
        <dbReference type="SAM" id="MobiDB-lite"/>
    </source>
</evidence>
<dbReference type="GO" id="GO:0003700">
    <property type="term" value="F:DNA-binding transcription factor activity"/>
    <property type="evidence" value="ECO:0007669"/>
    <property type="project" value="InterPro"/>
</dbReference>
<dbReference type="Gene3D" id="1.20.5.170">
    <property type="match status" value="1"/>
</dbReference>
<proteinExistence type="predicted"/>
<dbReference type="InterPro" id="IPR004827">
    <property type="entry name" value="bZIP"/>
</dbReference>
<sequence>MFQINTRFSPALSVKRPLNPGHDIAVDTDPPVLDLCIRKKSPDYPYDYANVKSSPGYVELPYSSTSPMSHSGLSETSEISSAESIDLISNVPKYKVKPSRPFKAYPDPLSIPLITTATDILGNDSSMAYVKFRQKVLSQVQARHNGTNNNMRRTQSENPQNTDPAYREKRKKNNEAAKRSRDARKAKEDEIAVRCAFFRTRKYSA</sequence>